<sequence>MHHARHALIVPLALAAAATLPLQARAQDDLRQFAIPAGPLSGALNRFGREAGIMLSFSTQATQGLQSPGVSGVHTAASGLAALLKGTGLAATRQASGAYVVAAAAPDDSAVALPMVQVTAQAQGATTENTGSYTGRATTIGKMEQSLRETPQSVSVITRQFMDDRNLVSLDEVMAQATGATRSQRNFGSHTFTVRGFAMNAYLKDGVPGSEYDDTSTMPTDMAIYDRVEILRGAAGLIVGAGDPSGVVNLVRKRPRAEAHADLNLSAASWSNYRAEIDAGKPLNEAGTLRGRVVAAYQDKHTFQDVTHAREGLLYGVLEADLGRDTTLTLGGRRQENKIHGYTVFGLPRYSDGNALDVARSTSLAQDWNLHDVNGSNLFAELEHRFGGGWKARAAANYNKGAFSQQVAITRGMVDPLTLSGPLLYSLYFRDIEVESKGVDASLTGSVQALGGTHEVMAGFNWSKQYQRTRDTSVDSALPVNIFNVNHQAVARPARPDWGVDAWSNDQRYGVYASARLELARPLHLLLGGRVSWMDYQETDAIGGGKLADNRENHQFTPYAGLIYDLNPQWSLYASYADTFQVQSGYRSANGAPLKPAIGANYEAGLKGELYEGRLNLSAAVFQIRKDDLAVLDEQSLGMCPTSLASTDCYRNGSTLRSKGVELEASGEVAPGWQLMAGYTFVTSRDDAGASISSETPRHLFKASTSYRLSGALQALTLGAGVQAQSHYAFPAPDDGSVTMGEGGRAVWDLNGSYRINSKWTAQLNVNNLFDKRYYSMLGSLRRGNYFGEPRSVSLMLRAAL</sequence>
<dbReference type="Gene3D" id="2.40.170.20">
    <property type="entry name" value="TonB-dependent receptor, beta-barrel domain"/>
    <property type="match status" value="1"/>
</dbReference>
<feature type="chain" id="PRO_5026919574" evidence="16">
    <location>
        <begin position="27"/>
        <end position="801"/>
    </location>
</feature>
<keyword evidence="10 15" id="KW-0798">TonB box</keyword>
<dbReference type="NCBIfam" id="TIGR01783">
    <property type="entry name" value="TonB-siderophor"/>
    <property type="match status" value="1"/>
</dbReference>
<dbReference type="PANTHER" id="PTHR32552:SF74">
    <property type="entry name" value="HYDROXAMATE SIDEROPHORE RECEPTOR FHUE"/>
    <property type="match status" value="1"/>
</dbReference>
<dbReference type="PROSITE" id="PS52016">
    <property type="entry name" value="TONB_DEPENDENT_REC_3"/>
    <property type="match status" value="1"/>
</dbReference>
<proteinExistence type="inferred from homology"/>
<evidence type="ECO:0000256" key="13">
    <source>
        <dbReference type="ARBA" id="ARBA00023237"/>
    </source>
</evidence>
<dbReference type="InterPro" id="IPR036942">
    <property type="entry name" value="Beta-barrel_TonB_sf"/>
</dbReference>
<feature type="signal peptide" evidence="16">
    <location>
        <begin position="1"/>
        <end position="26"/>
    </location>
</feature>
<dbReference type="Pfam" id="PF07715">
    <property type="entry name" value="Plug"/>
    <property type="match status" value="1"/>
</dbReference>
<name>A0A6L8MKK0_9BURK</name>
<keyword evidence="8" id="KW-0408">Iron</keyword>
<dbReference type="InterPro" id="IPR037066">
    <property type="entry name" value="Plug_dom_sf"/>
</dbReference>
<dbReference type="PANTHER" id="PTHR32552">
    <property type="entry name" value="FERRICHROME IRON RECEPTOR-RELATED"/>
    <property type="match status" value="1"/>
</dbReference>
<evidence type="ECO:0000259" key="17">
    <source>
        <dbReference type="SMART" id="SM00965"/>
    </source>
</evidence>
<keyword evidence="3 14" id="KW-0813">Transport</keyword>
<evidence type="ECO:0000313" key="18">
    <source>
        <dbReference type="EMBL" id="MYM83730.1"/>
    </source>
</evidence>
<dbReference type="Proteomes" id="UP000474565">
    <property type="component" value="Unassembled WGS sequence"/>
</dbReference>
<dbReference type="Pfam" id="PF07660">
    <property type="entry name" value="STN"/>
    <property type="match status" value="1"/>
</dbReference>
<evidence type="ECO:0000256" key="15">
    <source>
        <dbReference type="RuleBase" id="RU003357"/>
    </source>
</evidence>
<dbReference type="FunFam" id="2.170.130.10:FF:000010">
    <property type="entry name" value="Ferripyoverdine receptor"/>
    <property type="match status" value="1"/>
</dbReference>
<dbReference type="RefSeq" id="WP_161020445.1">
    <property type="nucleotide sequence ID" value="NZ_WWCP01000022.1"/>
</dbReference>
<comment type="similarity">
    <text evidence="2 14 15">Belongs to the TonB-dependent receptor family.</text>
</comment>
<evidence type="ECO:0000256" key="1">
    <source>
        <dbReference type="ARBA" id="ARBA00004571"/>
    </source>
</evidence>
<keyword evidence="9" id="KW-0406">Ion transport</keyword>
<dbReference type="InterPro" id="IPR012910">
    <property type="entry name" value="Plug_dom"/>
</dbReference>
<keyword evidence="13 14" id="KW-0998">Cell outer membrane</keyword>
<dbReference type="InterPro" id="IPR039426">
    <property type="entry name" value="TonB-dep_rcpt-like"/>
</dbReference>
<dbReference type="CDD" id="cd01347">
    <property type="entry name" value="ligand_gated_channel"/>
    <property type="match status" value="1"/>
</dbReference>
<evidence type="ECO:0000256" key="16">
    <source>
        <dbReference type="SAM" id="SignalP"/>
    </source>
</evidence>
<evidence type="ECO:0000256" key="6">
    <source>
        <dbReference type="ARBA" id="ARBA00022692"/>
    </source>
</evidence>
<evidence type="ECO:0000256" key="14">
    <source>
        <dbReference type="PROSITE-ProRule" id="PRU01360"/>
    </source>
</evidence>
<evidence type="ECO:0000256" key="4">
    <source>
        <dbReference type="ARBA" id="ARBA00022452"/>
    </source>
</evidence>
<dbReference type="GO" id="GO:0015891">
    <property type="term" value="P:siderophore transport"/>
    <property type="evidence" value="ECO:0007669"/>
    <property type="project" value="InterPro"/>
</dbReference>
<organism evidence="18 19">
    <name type="scientific">Duganella lactea</name>
    <dbReference type="NCBI Taxonomy" id="2692173"/>
    <lineage>
        <taxon>Bacteria</taxon>
        <taxon>Pseudomonadati</taxon>
        <taxon>Pseudomonadota</taxon>
        <taxon>Betaproteobacteria</taxon>
        <taxon>Burkholderiales</taxon>
        <taxon>Oxalobacteraceae</taxon>
        <taxon>Telluria group</taxon>
        <taxon>Duganella</taxon>
    </lineage>
</organism>
<evidence type="ECO:0000256" key="10">
    <source>
        <dbReference type="ARBA" id="ARBA00023077"/>
    </source>
</evidence>
<dbReference type="SMART" id="SM00965">
    <property type="entry name" value="STN"/>
    <property type="match status" value="1"/>
</dbReference>
<evidence type="ECO:0000256" key="7">
    <source>
        <dbReference type="ARBA" id="ARBA00022729"/>
    </source>
</evidence>
<dbReference type="SUPFAM" id="SSF56935">
    <property type="entry name" value="Porins"/>
    <property type="match status" value="1"/>
</dbReference>
<keyword evidence="4 14" id="KW-1134">Transmembrane beta strand</keyword>
<keyword evidence="6 14" id="KW-0812">Transmembrane</keyword>
<protein>
    <submittedName>
        <fullName evidence="18">TonB-dependent siderophore receptor</fullName>
    </submittedName>
</protein>
<dbReference type="InterPro" id="IPR010105">
    <property type="entry name" value="TonB_sidphr_rcpt"/>
</dbReference>
<dbReference type="GO" id="GO:0015344">
    <property type="term" value="F:siderophore uptake transmembrane transporter activity"/>
    <property type="evidence" value="ECO:0007669"/>
    <property type="project" value="TreeGrafter"/>
</dbReference>
<gene>
    <name evidence="18" type="ORF">GTP44_17470</name>
</gene>
<evidence type="ECO:0000256" key="8">
    <source>
        <dbReference type="ARBA" id="ARBA00023004"/>
    </source>
</evidence>
<dbReference type="InterPro" id="IPR000531">
    <property type="entry name" value="Beta-barrel_TonB"/>
</dbReference>
<evidence type="ECO:0000256" key="9">
    <source>
        <dbReference type="ARBA" id="ARBA00023065"/>
    </source>
</evidence>
<dbReference type="InterPro" id="IPR011662">
    <property type="entry name" value="Secretin/TonB_short_N"/>
</dbReference>
<evidence type="ECO:0000256" key="2">
    <source>
        <dbReference type="ARBA" id="ARBA00009810"/>
    </source>
</evidence>
<evidence type="ECO:0000313" key="19">
    <source>
        <dbReference type="Proteomes" id="UP000474565"/>
    </source>
</evidence>
<reference evidence="18 19" key="1">
    <citation type="submission" date="2019-12" db="EMBL/GenBank/DDBJ databases">
        <title>Novel species isolated from a subtropical stream in China.</title>
        <authorList>
            <person name="Lu H."/>
        </authorList>
    </citation>
    <scope>NUCLEOTIDE SEQUENCE [LARGE SCALE GENOMIC DNA]</scope>
    <source>
        <strain evidence="18 19">FT50W</strain>
    </source>
</reference>
<dbReference type="EMBL" id="WWCP01000022">
    <property type="protein sequence ID" value="MYM83730.1"/>
    <property type="molecule type" value="Genomic_DNA"/>
</dbReference>
<evidence type="ECO:0000256" key="3">
    <source>
        <dbReference type="ARBA" id="ARBA00022448"/>
    </source>
</evidence>
<dbReference type="GO" id="GO:0038023">
    <property type="term" value="F:signaling receptor activity"/>
    <property type="evidence" value="ECO:0007669"/>
    <property type="project" value="InterPro"/>
</dbReference>
<comment type="caution">
    <text evidence="18">The sequence shown here is derived from an EMBL/GenBank/DDBJ whole genome shotgun (WGS) entry which is preliminary data.</text>
</comment>
<evidence type="ECO:0000256" key="11">
    <source>
        <dbReference type="ARBA" id="ARBA00023136"/>
    </source>
</evidence>
<dbReference type="Gene3D" id="2.170.130.10">
    <property type="entry name" value="TonB-dependent receptor, plug domain"/>
    <property type="match status" value="1"/>
</dbReference>
<comment type="subcellular location">
    <subcellularLocation>
        <location evidence="1 14">Cell outer membrane</location>
        <topology evidence="1 14">Multi-pass membrane protein</topology>
    </subcellularLocation>
</comment>
<evidence type="ECO:0000256" key="12">
    <source>
        <dbReference type="ARBA" id="ARBA00023170"/>
    </source>
</evidence>
<accession>A0A6L8MKK0</accession>
<keyword evidence="5" id="KW-0410">Iron transport</keyword>
<dbReference type="AlphaFoldDB" id="A0A6L8MKK0"/>
<dbReference type="Pfam" id="PF00593">
    <property type="entry name" value="TonB_dep_Rec_b-barrel"/>
    <property type="match status" value="1"/>
</dbReference>
<evidence type="ECO:0000256" key="5">
    <source>
        <dbReference type="ARBA" id="ARBA00022496"/>
    </source>
</evidence>
<keyword evidence="12 18" id="KW-0675">Receptor</keyword>
<feature type="domain" description="Secretin/TonB short N-terminal" evidence="17">
    <location>
        <begin position="53"/>
        <end position="104"/>
    </location>
</feature>
<keyword evidence="11 14" id="KW-0472">Membrane</keyword>
<dbReference type="GO" id="GO:0009279">
    <property type="term" value="C:cell outer membrane"/>
    <property type="evidence" value="ECO:0007669"/>
    <property type="project" value="UniProtKB-SubCell"/>
</dbReference>
<dbReference type="Gene3D" id="3.55.50.30">
    <property type="match status" value="1"/>
</dbReference>
<keyword evidence="7 16" id="KW-0732">Signal</keyword>